<organism evidence="2">
    <name type="scientific">Gasterosteus aculeatus</name>
    <name type="common">Three-spined stickleback</name>
    <dbReference type="NCBI Taxonomy" id="69293"/>
    <lineage>
        <taxon>Eukaryota</taxon>
        <taxon>Metazoa</taxon>
        <taxon>Chordata</taxon>
        <taxon>Craniata</taxon>
        <taxon>Vertebrata</taxon>
        <taxon>Euteleostomi</taxon>
        <taxon>Actinopterygii</taxon>
        <taxon>Neopterygii</taxon>
        <taxon>Teleostei</taxon>
        <taxon>Neoteleostei</taxon>
        <taxon>Acanthomorphata</taxon>
        <taxon>Eupercaria</taxon>
        <taxon>Perciformes</taxon>
        <taxon>Cottioidei</taxon>
        <taxon>Gasterosteales</taxon>
        <taxon>Gasterosteidae</taxon>
        <taxon>Gasterosteus</taxon>
    </lineage>
</organism>
<reference evidence="2" key="1">
    <citation type="submission" date="2006-01" db="EMBL/GenBank/DDBJ databases">
        <authorList>
            <person name="Lindblad-Toh K."/>
            <person name="Mauceli E."/>
            <person name="Grabherr M."/>
            <person name="Chang J.L."/>
            <person name="Lander E.S."/>
        </authorList>
    </citation>
    <scope>NUCLEOTIDE SEQUENCE [LARGE SCALE GENOMIC DNA]</scope>
</reference>
<sequence length="140" mass="14244">AVPEKLFRGPPTQRLCTRVVSGGGGGGRVIGSSSGKVVLQALGAGLLHLHHHGLHGDLLLLLAAVQLVVLVVGGLLLVLRARGSRHGAEGVGAGGRQGAQERGALRHLLVLVRAAAPLLGVGVALRGDHLLLAHRTRLLG</sequence>
<keyword evidence="1" id="KW-0812">Transmembrane</keyword>
<dbReference type="InParanoid" id="G3P3D9"/>
<keyword evidence="1" id="KW-0472">Membrane</keyword>
<evidence type="ECO:0000256" key="1">
    <source>
        <dbReference type="SAM" id="Phobius"/>
    </source>
</evidence>
<keyword evidence="1" id="KW-1133">Transmembrane helix</keyword>
<evidence type="ECO:0000313" key="2">
    <source>
        <dbReference type="Ensembl" id="ENSGACP00000012112.1"/>
    </source>
</evidence>
<dbReference type="AlphaFoldDB" id="G3P3D9"/>
<dbReference type="eggNOG" id="ENOG502SWI5">
    <property type="taxonomic scope" value="Eukaryota"/>
</dbReference>
<accession>G3P3D9</accession>
<protein>
    <submittedName>
        <fullName evidence="2">Uncharacterized protein</fullName>
    </submittedName>
</protein>
<name>G3P3D9_GASAC</name>
<feature type="transmembrane region" description="Helical" evidence="1">
    <location>
        <begin position="58"/>
        <end position="79"/>
    </location>
</feature>
<dbReference type="Bgee" id="ENSGACG00000009177">
    <property type="expression patterns" value="Expressed in heart and 13 other cell types or tissues"/>
</dbReference>
<dbReference type="Ensembl" id="ENSGACT00000012136.1">
    <property type="protein sequence ID" value="ENSGACP00000012112.1"/>
    <property type="gene ID" value="ENSGACG00000009177.1"/>
</dbReference>
<proteinExistence type="predicted"/>
<reference evidence="2" key="2">
    <citation type="submission" date="2024-04" db="UniProtKB">
        <authorList>
            <consortium name="Ensembl"/>
        </authorList>
    </citation>
    <scope>IDENTIFICATION</scope>
</reference>